<dbReference type="CDD" id="cd00739">
    <property type="entry name" value="DHPS"/>
    <property type="match status" value="1"/>
</dbReference>
<reference evidence="10 11" key="1">
    <citation type="submission" date="2015-11" db="EMBL/GenBank/DDBJ databases">
        <title>Genomic analysis of 38 Legionella species identifies large and diverse effector repertoires.</title>
        <authorList>
            <person name="Burstein D."/>
            <person name="Amaro F."/>
            <person name="Zusman T."/>
            <person name="Lifshitz Z."/>
            <person name="Cohen O."/>
            <person name="Gilbert J.A."/>
            <person name="Pupko T."/>
            <person name="Shuman H.A."/>
            <person name="Segal G."/>
        </authorList>
    </citation>
    <scope>NUCLEOTIDE SEQUENCE [LARGE SCALE GENOMIC DNA]</scope>
    <source>
        <strain evidence="10 11">Bercovier 4</strain>
    </source>
</reference>
<evidence type="ECO:0000256" key="3">
    <source>
        <dbReference type="ARBA" id="ARBA00004763"/>
    </source>
</evidence>
<evidence type="ECO:0000259" key="9">
    <source>
        <dbReference type="PROSITE" id="PS50972"/>
    </source>
</evidence>
<accession>A0A0W0W8S6</accession>
<organism evidence="10 11">
    <name type="scientific">Legionella israelensis</name>
    <dbReference type="NCBI Taxonomy" id="454"/>
    <lineage>
        <taxon>Bacteria</taxon>
        <taxon>Pseudomonadati</taxon>
        <taxon>Pseudomonadota</taxon>
        <taxon>Gammaproteobacteria</taxon>
        <taxon>Legionellales</taxon>
        <taxon>Legionellaceae</taxon>
        <taxon>Legionella</taxon>
    </lineage>
</organism>
<dbReference type="InterPro" id="IPR000489">
    <property type="entry name" value="Pterin-binding_dom"/>
</dbReference>
<dbReference type="EMBL" id="LNYH01000042">
    <property type="protein sequence ID" value="KTD28756.1"/>
    <property type="molecule type" value="Genomic_DNA"/>
</dbReference>
<evidence type="ECO:0000256" key="5">
    <source>
        <dbReference type="ARBA" id="ARBA00022679"/>
    </source>
</evidence>
<feature type="domain" description="Pterin-binding" evidence="9">
    <location>
        <begin position="1"/>
        <end position="251"/>
    </location>
</feature>
<comment type="pathway">
    <text evidence="3">Cofactor biosynthesis; tetrahydrofolate biosynthesis; 7,8-dihydrofolate from 2-amino-4-hydroxy-6-hydroxymethyl-7,8-dihydropteridine diphosphate and 4-aminobenzoate: step 1/2.</text>
</comment>
<dbReference type="OrthoDB" id="9811744at2"/>
<dbReference type="Pfam" id="PF00809">
    <property type="entry name" value="Pterin_bind"/>
    <property type="match status" value="1"/>
</dbReference>
<gene>
    <name evidence="10" type="primary">folP</name>
    <name evidence="10" type="ORF">Lisr_0898</name>
</gene>
<evidence type="ECO:0000256" key="7">
    <source>
        <dbReference type="ARBA" id="ARBA00022842"/>
    </source>
</evidence>
<dbReference type="STRING" id="454.Lisr_0898"/>
<comment type="caution">
    <text evidence="10">The sequence shown here is derived from an EMBL/GenBank/DDBJ whole genome shotgun (WGS) entry which is preliminary data.</text>
</comment>
<evidence type="ECO:0000256" key="4">
    <source>
        <dbReference type="ARBA" id="ARBA00012458"/>
    </source>
</evidence>
<dbReference type="PROSITE" id="PS00793">
    <property type="entry name" value="DHPS_2"/>
    <property type="match status" value="1"/>
</dbReference>
<keyword evidence="5" id="KW-0808">Transferase</keyword>
<dbReference type="GO" id="GO:0005829">
    <property type="term" value="C:cytosol"/>
    <property type="evidence" value="ECO:0007669"/>
    <property type="project" value="TreeGrafter"/>
</dbReference>
<sequence>MGVLNVTPDSFSDGGLYFSVDKACRRAEEMIAQGADIIDIGGESTRPGAEPVSEDEELSRVIPVIEKLCQITEHCISIDTSKPQVMKQALAAGAGMVNDVCALRATHALDVLSQSSVPICLMHMQETPRIMQNNPCYPDGIMEELRWFFSERISACLSAGIDKSRLILDPGFGFGKRVEHNLQLIKQIDRLAEFKLPLLLGVSRKNTIGSVLSRDVSQRMIGSVVATLYAALKGVSLIRTHDVDETHQALLMMEAISNAGSVGIKKEKEYEST</sequence>
<dbReference type="GO" id="GO:0046656">
    <property type="term" value="P:folic acid biosynthetic process"/>
    <property type="evidence" value="ECO:0007669"/>
    <property type="project" value="UniProtKB-KW"/>
</dbReference>
<dbReference type="EC" id="2.5.1.15" evidence="4"/>
<evidence type="ECO:0000313" key="10">
    <source>
        <dbReference type="EMBL" id="KTD28756.1"/>
    </source>
</evidence>
<keyword evidence="11" id="KW-1185">Reference proteome</keyword>
<keyword evidence="7" id="KW-0460">Magnesium</keyword>
<dbReference type="InterPro" id="IPR006390">
    <property type="entry name" value="DHP_synth_dom"/>
</dbReference>
<dbReference type="PROSITE" id="PS50972">
    <property type="entry name" value="PTERIN_BINDING"/>
    <property type="match status" value="1"/>
</dbReference>
<dbReference type="Proteomes" id="UP000054761">
    <property type="component" value="Unassembled WGS sequence"/>
</dbReference>
<evidence type="ECO:0000256" key="2">
    <source>
        <dbReference type="ARBA" id="ARBA00001946"/>
    </source>
</evidence>
<dbReference type="InterPro" id="IPR011005">
    <property type="entry name" value="Dihydropteroate_synth-like_sf"/>
</dbReference>
<evidence type="ECO:0000313" key="11">
    <source>
        <dbReference type="Proteomes" id="UP000054761"/>
    </source>
</evidence>
<dbReference type="Gene3D" id="3.20.20.20">
    <property type="entry name" value="Dihydropteroate synthase-like"/>
    <property type="match status" value="1"/>
</dbReference>
<name>A0A0W0W8S6_9GAMM</name>
<comment type="cofactor">
    <cofactor evidence="2">
        <name>Mg(2+)</name>
        <dbReference type="ChEBI" id="CHEBI:18420"/>
    </cofactor>
</comment>
<dbReference type="NCBIfam" id="TIGR01496">
    <property type="entry name" value="DHPS"/>
    <property type="match status" value="1"/>
</dbReference>
<dbReference type="GO" id="GO:0046872">
    <property type="term" value="F:metal ion binding"/>
    <property type="evidence" value="ECO:0007669"/>
    <property type="project" value="UniProtKB-KW"/>
</dbReference>
<dbReference type="PANTHER" id="PTHR20941">
    <property type="entry name" value="FOLATE SYNTHESIS PROTEINS"/>
    <property type="match status" value="1"/>
</dbReference>
<evidence type="ECO:0000256" key="6">
    <source>
        <dbReference type="ARBA" id="ARBA00022723"/>
    </source>
</evidence>
<keyword evidence="8" id="KW-0289">Folate biosynthesis</keyword>
<dbReference type="GO" id="GO:0004156">
    <property type="term" value="F:dihydropteroate synthase activity"/>
    <property type="evidence" value="ECO:0007669"/>
    <property type="project" value="UniProtKB-EC"/>
</dbReference>
<keyword evidence="6" id="KW-0479">Metal-binding</keyword>
<evidence type="ECO:0000256" key="1">
    <source>
        <dbReference type="ARBA" id="ARBA00000012"/>
    </source>
</evidence>
<protein>
    <recommendedName>
        <fullName evidence="4">dihydropteroate synthase</fullName>
        <ecNumber evidence="4">2.5.1.15</ecNumber>
    </recommendedName>
</protein>
<evidence type="ECO:0000256" key="8">
    <source>
        <dbReference type="ARBA" id="ARBA00022909"/>
    </source>
</evidence>
<dbReference type="SUPFAM" id="SSF51717">
    <property type="entry name" value="Dihydropteroate synthetase-like"/>
    <property type="match status" value="1"/>
</dbReference>
<dbReference type="AlphaFoldDB" id="A0A0W0W8S6"/>
<dbReference type="PATRIC" id="fig|454.4.peg.964"/>
<comment type="catalytic activity">
    <reaction evidence="1">
        <text>(7,8-dihydropterin-6-yl)methyl diphosphate + 4-aminobenzoate = 7,8-dihydropteroate + diphosphate</text>
        <dbReference type="Rhea" id="RHEA:19949"/>
        <dbReference type="ChEBI" id="CHEBI:17836"/>
        <dbReference type="ChEBI" id="CHEBI:17839"/>
        <dbReference type="ChEBI" id="CHEBI:33019"/>
        <dbReference type="ChEBI" id="CHEBI:72950"/>
        <dbReference type="EC" id="2.5.1.15"/>
    </reaction>
</comment>
<proteinExistence type="predicted"/>
<dbReference type="InterPro" id="IPR045031">
    <property type="entry name" value="DHP_synth-like"/>
</dbReference>
<dbReference type="GO" id="GO:0046654">
    <property type="term" value="P:tetrahydrofolate biosynthetic process"/>
    <property type="evidence" value="ECO:0007669"/>
    <property type="project" value="TreeGrafter"/>
</dbReference>
<dbReference type="PANTHER" id="PTHR20941:SF1">
    <property type="entry name" value="FOLIC ACID SYNTHESIS PROTEIN FOL1"/>
    <property type="match status" value="1"/>
</dbReference>